<feature type="chain" id="PRO_5014375282" evidence="1">
    <location>
        <begin position="25"/>
        <end position="262"/>
    </location>
</feature>
<dbReference type="AlphaFoldDB" id="A0A2J7ZUP6"/>
<name>A0A2J7ZUP6_9CHLO</name>
<accession>A0A2J7ZUP6</accession>
<comment type="caution">
    <text evidence="2">The sequence shown here is derived from an EMBL/GenBank/DDBJ whole genome shotgun (WGS) entry which is preliminary data.</text>
</comment>
<dbReference type="EMBL" id="PGGS01000436">
    <property type="protein sequence ID" value="PNH03996.1"/>
    <property type="molecule type" value="Genomic_DNA"/>
</dbReference>
<evidence type="ECO:0000256" key="1">
    <source>
        <dbReference type="SAM" id="SignalP"/>
    </source>
</evidence>
<keyword evidence="1" id="KW-0732">Signal</keyword>
<keyword evidence="3" id="KW-1185">Reference proteome</keyword>
<sequence length="262" mass="27106">MMLKLTGAVVALAIFLQYAGVILGTAPAGGAGGTGSGTVNTSKLIADLNGGMYQSTDGAGDEGLQQAASAALSLLYLASIPGLRDQVKAPGVLEALARRVLAADLVEAREEVLQQQQRRHSDGGAELLSAGLLALAKVAAGDEAFQEQLMGRAKRRGNMLLAEGQLLARMHEMMNSGIPTWQAAAAVLLYTLAGDQLQKPSVLAWVALHADQLMDTGIALVETAWERLAEGPCAAVALGTVTISPWPELPATAQLRAAPLPP</sequence>
<gene>
    <name evidence="2" type="ORF">TSOC_009893</name>
</gene>
<evidence type="ECO:0000313" key="2">
    <source>
        <dbReference type="EMBL" id="PNH03996.1"/>
    </source>
</evidence>
<proteinExistence type="predicted"/>
<protein>
    <submittedName>
        <fullName evidence="2">Uncharacterized protein</fullName>
    </submittedName>
</protein>
<dbReference type="Proteomes" id="UP000236333">
    <property type="component" value="Unassembled WGS sequence"/>
</dbReference>
<reference evidence="2 3" key="1">
    <citation type="journal article" date="2017" name="Mol. Biol. Evol.">
        <title>The 4-celled Tetrabaena socialis nuclear genome reveals the essential components for genetic control of cell number at the origin of multicellularity in the volvocine lineage.</title>
        <authorList>
            <person name="Featherston J."/>
            <person name="Arakaki Y."/>
            <person name="Hanschen E.R."/>
            <person name="Ferris P.J."/>
            <person name="Michod R.E."/>
            <person name="Olson B.J.S.C."/>
            <person name="Nozaki H."/>
            <person name="Durand P.M."/>
        </authorList>
    </citation>
    <scope>NUCLEOTIDE SEQUENCE [LARGE SCALE GENOMIC DNA]</scope>
    <source>
        <strain evidence="2 3">NIES-571</strain>
    </source>
</reference>
<evidence type="ECO:0000313" key="3">
    <source>
        <dbReference type="Proteomes" id="UP000236333"/>
    </source>
</evidence>
<organism evidence="2 3">
    <name type="scientific">Tetrabaena socialis</name>
    <dbReference type="NCBI Taxonomy" id="47790"/>
    <lineage>
        <taxon>Eukaryota</taxon>
        <taxon>Viridiplantae</taxon>
        <taxon>Chlorophyta</taxon>
        <taxon>core chlorophytes</taxon>
        <taxon>Chlorophyceae</taxon>
        <taxon>CS clade</taxon>
        <taxon>Chlamydomonadales</taxon>
        <taxon>Tetrabaenaceae</taxon>
        <taxon>Tetrabaena</taxon>
    </lineage>
</organism>
<feature type="signal peptide" evidence="1">
    <location>
        <begin position="1"/>
        <end position="24"/>
    </location>
</feature>